<comment type="caution">
    <text evidence="2">The sequence shown here is derived from an EMBL/GenBank/DDBJ whole genome shotgun (WGS) entry which is preliminary data.</text>
</comment>
<evidence type="ECO:0000256" key="1">
    <source>
        <dbReference type="SAM" id="MobiDB-lite"/>
    </source>
</evidence>
<evidence type="ECO:0000313" key="2">
    <source>
        <dbReference type="EMBL" id="GAA3015180.1"/>
    </source>
</evidence>
<keyword evidence="3" id="KW-1185">Reference proteome</keyword>
<name>A0ABN3Y280_9ACTN</name>
<organism evidence="2 3">
    <name type="scientific">Streptosporangium longisporum</name>
    <dbReference type="NCBI Taxonomy" id="46187"/>
    <lineage>
        <taxon>Bacteria</taxon>
        <taxon>Bacillati</taxon>
        <taxon>Actinomycetota</taxon>
        <taxon>Actinomycetes</taxon>
        <taxon>Streptosporangiales</taxon>
        <taxon>Streptosporangiaceae</taxon>
        <taxon>Streptosporangium</taxon>
    </lineage>
</organism>
<reference evidence="2 3" key="1">
    <citation type="journal article" date="2019" name="Int. J. Syst. Evol. Microbiol.">
        <title>The Global Catalogue of Microorganisms (GCM) 10K type strain sequencing project: providing services to taxonomists for standard genome sequencing and annotation.</title>
        <authorList>
            <consortium name="The Broad Institute Genomics Platform"/>
            <consortium name="The Broad Institute Genome Sequencing Center for Infectious Disease"/>
            <person name="Wu L."/>
            <person name="Ma J."/>
        </authorList>
    </citation>
    <scope>NUCLEOTIDE SEQUENCE [LARGE SCALE GENOMIC DNA]</scope>
    <source>
        <strain evidence="2 3">JCM 3106</strain>
    </source>
</reference>
<dbReference type="EMBL" id="BAAAWD010000012">
    <property type="protein sequence ID" value="GAA3015180.1"/>
    <property type="molecule type" value="Genomic_DNA"/>
</dbReference>
<sequence>MSPIPKHRRHGRGVGLLAQIRDDLQAGKDPNKVQAAKFFIDHISRQSTEWAKAGIDPRRATPPAGPGDRRPCRRSGWPPT</sequence>
<evidence type="ECO:0000313" key="3">
    <source>
        <dbReference type="Proteomes" id="UP001499930"/>
    </source>
</evidence>
<dbReference type="Proteomes" id="UP001499930">
    <property type="component" value="Unassembled WGS sequence"/>
</dbReference>
<gene>
    <name evidence="2" type="ORF">GCM10017559_43160</name>
</gene>
<accession>A0ABN3Y280</accession>
<protein>
    <submittedName>
        <fullName evidence="2">Uncharacterized protein</fullName>
    </submittedName>
</protein>
<feature type="region of interest" description="Disordered" evidence="1">
    <location>
        <begin position="47"/>
        <end position="80"/>
    </location>
</feature>
<proteinExistence type="predicted"/>